<gene>
    <name evidence="1" type="ORF">GA0074695_6436</name>
</gene>
<dbReference type="GO" id="GO:0030246">
    <property type="term" value="F:carbohydrate binding"/>
    <property type="evidence" value="ECO:0007669"/>
    <property type="project" value="InterPro"/>
</dbReference>
<dbReference type="CDD" id="cd09022">
    <property type="entry name" value="Aldose_epim_Ec_YihR"/>
    <property type="match status" value="1"/>
</dbReference>
<reference evidence="2" key="1">
    <citation type="submission" date="2016-06" db="EMBL/GenBank/DDBJ databases">
        <authorList>
            <person name="Varghese N."/>
            <person name="Submissions Spin"/>
        </authorList>
    </citation>
    <scope>NUCLEOTIDE SEQUENCE [LARGE SCALE GENOMIC DNA]</scope>
    <source>
        <strain evidence="2">DSM 43909</strain>
    </source>
</reference>
<dbReference type="Gene3D" id="2.70.98.10">
    <property type="match status" value="1"/>
</dbReference>
<proteinExistence type="predicted"/>
<accession>A0A1C5A0Z4</accession>
<dbReference type="Proteomes" id="UP000198242">
    <property type="component" value="Chromosome I"/>
</dbReference>
<dbReference type="OrthoDB" id="4739604at2"/>
<dbReference type="GO" id="GO:0005975">
    <property type="term" value="P:carbohydrate metabolic process"/>
    <property type="evidence" value="ECO:0007669"/>
    <property type="project" value="InterPro"/>
</dbReference>
<dbReference type="InterPro" id="IPR011013">
    <property type="entry name" value="Gal_mutarotase_sf_dom"/>
</dbReference>
<organism evidence="1 2">
    <name type="scientific">Micromonospora viridifaciens</name>
    <dbReference type="NCBI Taxonomy" id="1881"/>
    <lineage>
        <taxon>Bacteria</taxon>
        <taxon>Bacillati</taxon>
        <taxon>Actinomycetota</taxon>
        <taxon>Actinomycetes</taxon>
        <taxon>Micromonosporales</taxon>
        <taxon>Micromonosporaceae</taxon>
        <taxon>Micromonospora</taxon>
    </lineage>
</organism>
<sequence length="315" mass="34250">MGNSGKRPVSGAQWSIAADGHEAVVVEVGGGLRAYRHDEVDYLDGYEADELCPGSAGQVLAPWPNRIRDGAYTFGDRSLQLDLSEPARHNALHGLVNWVSWQLIERSVESVTIGYDLPPSPGYPWALRLRTRWSVGADGLRAEHEVTNLAGEEAPFGFSVHPYLRLPRTSVDELSLRVPGRIRLLLDGRLLPMAATGVAGTEYDFTKPRPIGGAVLDVAFGDVERDADGRSKVTLAVPDGSAAVHVWADREFGWWQVFTGDTLTGERHRRSVAIEPMTCPADAFRSGKDLIVLAPGQTWRGAWGIRPEPVAVVAG</sequence>
<dbReference type="InterPro" id="IPR008183">
    <property type="entry name" value="Aldose_1/G6P_1-epimerase"/>
</dbReference>
<keyword evidence="2" id="KW-1185">Reference proteome</keyword>
<name>A0A1C5A0Z4_MICVI</name>
<dbReference type="Pfam" id="PF01263">
    <property type="entry name" value="Aldose_epim"/>
    <property type="match status" value="1"/>
</dbReference>
<dbReference type="SUPFAM" id="SSF74650">
    <property type="entry name" value="Galactose mutarotase-like"/>
    <property type="match status" value="1"/>
</dbReference>
<dbReference type="GO" id="GO:0016853">
    <property type="term" value="F:isomerase activity"/>
    <property type="evidence" value="ECO:0007669"/>
    <property type="project" value="InterPro"/>
</dbReference>
<dbReference type="AlphaFoldDB" id="A0A1C5A0Z4"/>
<dbReference type="EMBL" id="LT607411">
    <property type="protein sequence ID" value="SCF38771.1"/>
    <property type="molecule type" value="Genomic_DNA"/>
</dbReference>
<dbReference type="InterPro" id="IPR014718">
    <property type="entry name" value="GH-type_carb-bd"/>
</dbReference>
<evidence type="ECO:0000313" key="2">
    <source>
        <dbReference type="Proteomes" id="UP000198242"/>
    </source>
</evidence>
<dbReference type="InterPro" id="IPR037480">
    <property type="entry name" value="YihR-like"/>
</dbReference>
<protein>
    <submittedName>
        <fullName evidence="1">Aldose 1-epimerase</fullName>
    </submittedName>
</protein>
<evidence type="ECO:0000313" key="1">
    <source>
        <dbReference type="EMBL" id="SCF38771.1"/>
    </source>
</evidence>
<dbReference type="RefSeq" id="WP_089009580.1">
    <property type="nucleotide sequence ID" value="NZ_LT607411.1"/>
</dbReference>